<reference evidence="4" key="2">
    <citation type="submission" date="2020-08" db="EMBL/GenBank/DDBJ databases">
        <authorList>
            <person name="Lai Q."/>
        </authorList>
    </citation>
    <scope>NUCLEOTIDE SEQUENCE</scope>
    <source>
        <strain evidence="4">S27-2</strain>
    </source>
</reference>
<protein>
    <submittedName>
        <fullName evidence="4">NUDIX hydrolase</fullName>
    </submittedName>
</protein>
<dbReference type="Gene3D" id="3.90.79.10">
    <property type="entry name" value="Nucleoside Triphosphate Pyrophosphohydrolase"/>
    <property type="match status" value="1"/>
</dbReference>
<dbReference type="InterPro" id="IPR000086">
    <property type="entry name" value="NUDIX_hydrolase_dom"/>
</dbReference>
<comment type="cofactor">
    <cofactor evidence="1">
        <name>Mg(2+)</name>
        <dbReference type="ChEBI" id="CHEBI:18420"/>
    </cofactor>
</comment>
<name>A0A8J6IS54_9ALTE</name>
<feature type="domain" description="Nudix hydrolase" evidence="3">
    <location>
        <begin position="42"/>
        <end position="166"/>
    </location>
</feature>
<dbReference type="AlphaFoldDB" id="A0A8J6IS54"/>
<dbReference type="InterPro" id="IPR020084">
    <property type="entry name" value="NUDIX_hydrolase_CS"/>
</dbReference>
<proteinExistence type="predicted"/>
<evidence type="ECO:0000256" key="2">
    <source>
        <dbReference type="ARBA" id="ARBA00022801"/>
    </source>
</evidence>
<dbReference type="SUPFAM" id="SSF55811">
    <property type="entry name" value="Nudix"/>
    <property type="match status" value="1"/>
</dbReference>
<accession>A0A8J6IS54</accession>
<keyword evidence="2 4" id="KW-0378">Hydrolase</keyword>
<evidence type="ECO:0000313" key="5">
    <source>
        <dbReference type="Proteomes" id="UP000601768"/>
    </source>
</evidence>
<comment type="caution">
    <text evidence="4">The sequence shown here is derived from an EMBL/GenBank/DDBJ whole genome shotgun (WGS) entry which is preliminary data.</text>
</comment>
<organism evidence="4 5">
    <name type="scientific">Neptunicella marina</name>
    <dbReference type="NCBI Taxonomy" id="2125989"/>
    <lineage>
        <taxon>Bacteria</taxon>
        <taxon>Pseudomonadati</taxon>
        <taxon>Pseudomonadota</taxon>
        <taxon>Gammaproteobacteria</taxon>
        <taxon>Alteromonadales</taxon>
        <taxon>Alteromonadaceae</taxon>
        <taxon>Neptunicella</taxon>
    </lineage>
</organism>
<dbReference type="EMBL" id="JACNEP010000002">
    <property type="protein sequence ID" value="MBC3764852.1"/>
    <property type="molecule type" value="Genomic_DNA"/>
</dbReference>
<dbReference type="PROSITE" id="PS00893">
    <property type="entry name" value="NUDIX_BOX"/>
    <property type="match status" value="1"/>
</dbReference>
<dbReference type="InterPro" id="IPR015797">
    <property type="entry name" value="NUDIX_hydrolase-like_dom_sf"/>
</dbReference>
<dbReference type="PROSITE" id="PS51257">
    <property type="entry name" value="PROKAR_LIPOPROTEIN"/>
    <property type="match status" value="1"/>
</dbReference>
<dbReference type="PROSITE" id="PS51462">
    <property type="entry name" value="NUDIX"/>
    <property type="match status" value="1"/>
</dbReference>
<dbReference type="GO" id="GO:0016787">
    <property type="term" value="F:hydrolase activity"/>
    <property type="evidence" value="ECO:0007669"/>
    <property type="project" value="UniProtKB-KW"/>
</dbReference>
<keyword evidence="5" id="KW-1185">Reference proteome</keyword>
<dbReference type="Proteomes" id="UP000601768">
    <property type="component" value="Unassembled WGS sequence"/>
</dbReference>
<gene>
    <name evidence="4" type="ORF">H8B19_03120</name>
</gene>
<evidence type="ECO:0000259" key="3">
    <source>
        <dbReference type="PROSITE" id="PS51462"/>
    </source>
</evidence>
<sequence length="180" mass="19863">MLDKFASSRIIALSYGFFTLLGCTQAPPATPMCRVAENTLQQTQGNAGCIVRIGSQLLTITHRLSGKLDIPGGTAQADESAQCTAHRETFEETGFNVEVGKKLGEKDDFVFYACRLSGDFTGEITQFPVPEWAESEVSAISLQNPFALEHHQWRYSDELEQLRGMFNQVGQISTEQPSPK</sequence>
<evidence type="ECO:0000256" key="1">
    <source>
        <dbReference type="ARBA" id="ARBA00001946"/>
    </source>
</evidence>
<reference evidence="4" key="1">
    <citation type="journal article" date="2018" name="Int. J. Syst. Evol. Microbiol.">
        <title>Neptunicella marina gen. nov., sp. nov., isolated from surface seawater.</title>
        <authorList>
            <person name="Liu X."/>
            <person name="Lai Q."/>
            <person name="Du Y."/>
            <person name="Zhang X."/>
            <person name="Liu Z."/>
            <person name="Sun F."/>
            <person name="Shao Z."/>
        </authorList>
    </citation>
    <scope>NUCLEOTIDE SEQUENCE</scope>
    <source>
        <strain evidence="4">S27-2</strain>
    </source>
</reference>
<dbReference type="CDD" id="cd02883">
    <property type="entry name" value="NUDIX_Hydrolase"/>
    <property type="match status" value="1"/>
</dbReference>
<dbReference type="Pfam" id="PF00293">
    <property type="entry name" value="NUDIX"/>
    <property type="match status" value="1"/>
</dbReference>
<evidence type="ECO:0000313" key="4">
    <source>
        <dbReference type="EMBL" id="MBC3764852.1"/>
    </source>
</evidence>
<dbReference type="RefSeq" id="WP_186505325.1">
    <property type="nucleotide sequence ID" value="NZ_JACNEP010000002.1"/>
</dbReference>